<proteinExistence type="predicted"/>
<dbReference type="AlphaFoldDB" id="A0A8H7DIT2"/>
<dbReference type="OrthoDB" id="5271586at2759"/>
<protein>
    <submittedName>
        <fullName evidence="1">Uncharacterized protein</fullName>
    </submittedName>
</protein>
<reference evidence="1" key="1">
    <citation type="submission" date="2020-05" db="EMBL/GenBank/DDBJ databases">
        <title>Mycena genomes resolve the evolution of fungal bioluminescence.</title>
        <authorList>
            <person name="Tsai I.J."/>
        </authorList>
    </citation>
    <scope>NUCLEOTIDE SEQUENCE</scope>
    <source>
        <strain evidence="1">160909Yilan</strain>
    </source>
</reference>
<gene>
    <name evidence="1" type="ORF">MSAN_00594600</name>
</gene>
<comment type="caution">
    <text evidence="1">The sequence shown here is derived from an EMBL/GenBank/DDBJ whole genome shotgun (WGS) entry which is preliminary data.</text>
</comment>
<accession>A0A8H7DIT2</accession>
<evidence type="ECO:0000313" key="2">
    <source>
        <dbReference type="Proteomes" id="UP000623467"/>
    </source>
</evidence>
<organism evidence="1 2">
    <name type="scientific">Mycena sanguinolenta</name>
    <dbReference type="NCBI Taxonomy" id="230812"/>
    <lineage>
        <taxon>Eukaryota</taxon>
        <taxon>Fungi</taxon>
        <taxon>Dikarya</taxon>
        <taxon>Basidiomycota</taxon>
        <taxon>Agaricomycotina</taxon>
        <taxon>Agaricomycetes</taxon>
        <taxon>Agaricomycetidae</taxon>
        <taxon>Agaricales</taxon>
        <taxon>Marasmiineae</taxon>
        <taxon>Mycenaceae</taxon>
        <taxon>Mycena</taxon>
    </lineage>
</organism>
<keyword evidence="2" id="KW-1185">Reference proteome</keyword>
<dbReference type="Proteomes" id="UP000623467">
    <property type="component" value="Unassembled WGS sequence"/>
</dbReference>
<evidence type="ECO:0000313" key="1">
    <source>
        <dbReference type="EMBL" id="KAF7373828.1"/>
    </source>
</evidence>
<name>A0A8H7DIT2_9AGAR</name>
<dbReference type="EMBL" id="JACAZH010000003">
    <property type="protein sequence ID" value="KAF7373828.1"/>
    <property type="molecule type" value="Genomic_DNA"/>
</dbReference>
<sequence length="270" mass="29821">MDCQFSFGPNLSYVCNANGWACSDEGLPEEMLRTFADNTHPHAMDSPLDVALAMEEGTYLMRWKATNGTNYRDDETLVGSNYARLSEFIRSVTSDGACTTRTTFGPRFSYFSICPTGCSWQNIPRILEDEIQNSMKVRQPICVALGVDESYVALFDDGSITLELYDRYPGVETMINNRGHKGGIAYIALSPFVAGEYYGVYGDGTTAWWLPTSWTKDVTMASQGIQPVPQKTRAQSSSAKHGTNWAEVLELGVKLSELANNLTEIVNPGN</sequence>